<dbReference type="PANTHER" id="PTHR19446">
    <property type="entry name" value="REVERSE TRANSCRIPTASES"/>
    <property type="match status" value="1"/>
</dbReference>
<dbReference type="CDD" id="cd01650">
    <property type="entry name" value="RT_nLTR_like"/>
    <property type="match status" value="1"/>
</dbReference>
<feature type="domain" description="Reverse transcriptase" evidence="1">
    <location>
        <begin position="373"/>
        <end position="646"/>
    </location>
</feature>
<dbReference type="Pfam" id="PF13966">
    <property type="entry name" value="zf-RVT"/>
    <property type="match status" value="1"/>
</dbReference>
<gene>
    <name evidence="3" type="primary">LOC120256296</name>
</gene>
<reference evidence="3" key="1">
    <citation type="submission" date="2025-08" db="UniProtKB">
        <authorList>
            <consortium name="RefSeq"/>
        </authorList>
    </citation>
    <scope>IDENTIFICATION</scope>
</reference>
<dbReference type="GeneID" id="120256296"/>
<evidence type="ECO:0000313" key="3">
    <source>
        <dbReference type="RefSeq" id="XP_039119940.1"/>
    </source>
</evidence>
<dbReference type="PROSITE" id="PS50878">
    <property type="entry name" value="RT_POL"/>
    <property type="match status" value="1"/>
</dbReference>
<organism evidence="2 3">
    <name type="scientific">Dioscorea cayennensis subsp. rotundata</name>
    <name type="common">White Guinea yam</name>
    <name type="synonym">Dioscorea rotundata</name>
    <dbReference type="NCBI Taxonomy" id="55577"/>
    <lineage>
        <taxon>Eukaryota</taxon>
        <taxon>Viridiplantae</taxon>
        <taxon>Streptophyta</taxon>
        <taxon>Embryophyta</taxon>
        <taxon>Tracheophyta</taxon>
        <taxon>Spermatophyta</taxon>
        <taxon>Magnoliopsida</taxon>
        <taxon>Liliopsida</taxon>
        <taxon>Dioscoreales</taxon>
        <taxon>Dioscoreaceae</taxon>
        <taxon>Dioscorea</taxon>
    </lineage>
</organism>
<name>A0AB40AXS0_DIOCR</name>
<sequence length="997" mass="115716">MDFLSVKENLWWRCTVVYGSNERSLKPAFWEELRTCMCSTNIPWVVCRDFNAIFSIDDKRGGDRNLMDIRAATGFLQDMMLLEPPTIGRGFTWTNGQEDPIWVKLDRFLISFECTVNFPKIIQKCLPRMGSDHVPIWLEVGMHLSKPRPFRFELAWTTIDGFQDRIAQWWNSTSPEGCGAFVMAKNVSALREQLRRWAKFSFGSIKLKKQPTPIEVQQEQVLREKLWETLKHEEIYWKQRSRLLWLREGDENTKLFHATVNGRKNRNFINSLRQEGLEFTTPQVIGRVFTDRLHQQFGSRMTSRYKIYLQALMEHKSPVDLTPLEGAVSLEEVREAVVDLGGDKAPGPDGFPIQFFKQFWNTIKLDLLHLREDFFEGRVNLERINWASIALIPKVATPEGPDDCRPISLINSTLKILSKILATRLSKVMDRLVDAEQSAFLKGRCILENVAMAEELIFSINNRRLLGHILKVDFTKAFDHVHWEFLFNLLNAREFGDRWIGWVKCILSSSKANILSNGSPNGYIRYNCGLRAMFTHALKSKVLMGVPLGSYGNRCNLHYADDLLILTTGGLEVLRLVKLLLFVFEGMTGLASNFSKNCLYSSKWGDLPTKEATLPTYWMSIFRLPAWVIKKIDQLRRDFLWTGPDIDNLACRLVSWKNLCRPRDHGGWGILDLQTFNHALLGKWWWKFIAKDNWWLSEVIRFNYSLAHWDLFPRRIGRMSFIWRGVISCVPVLRACISHEIRTGQKTLFWKDPWLNGITPRYIWPELFCNSPHQNASVCDLAHLLTTRPFTEWAEGYSSRVMLRNSGEGIRDTKSWNLTRNGTFSVKSLHNFMIDGGLGCPVSRFFWKSRCPKKINLFNWLVWKDWIPSLENLEKRRCCCIYQTPPNSVTNIWGSWRLSLRHAQRDIGDLVVKAIVWNVGLARNDCVFNVTVMPAHAIILKIDRILSFWCSLDTDSAQERMDDSLRCIRRSLEFLGPRAEELSVIAESDEVHVPREE</sequence>
<dbReference type="Proteomes" id="UP001515500">
    <property type="component" value="Unplaced"/>
</dbReference>
<dbReference type="InterPro" id="IPR026960">
    <property type="entry name" value="RVT-Znf"/>
</dbReference>
<dbReference type="Pfam" id="PF00078">
    <property type="entry name" value="RVT_1"/>
    <property type="match status" value="1"/>
</dbReference>
<dbReference type="SUPFAM" id="SSF56219">
    <property type="entry name" value="DNase I-like"/>
    <property type="match status" value="1"/>
</dbReference>
<dbReference type="RefSeq" id="XP_039119940.1">
    <property type="nucleotide sequence ID" value="XM_039264006.1"/>
</dbReference>
<protein>
    <submittedName>
        <fullName evidence="3">Uncharacterized protein LOC120256296</fullName>
    </submittedName>
</protein>
<dbReference type="InterPro" id="IPR036691">
    <property type="entry name" value="Endo/exonu/phosph_ase_sf"/>
</dbReference>
<dbReference type="AlphaFoldDB" id="A0AB40AXS0"/>
<dbReference type="InterPro" id="IPR000477">
    <property type="entry name" value="RT_dom"/>
</dbReference>
<evidence type="ECO:0000259" key="1">
    <source>
        <dbReference type="PROSITE" id="PS50878"/>
    </source>
</evidence>
<accession>A0AB40AXS0</accession>
<dbReference type="Gene3D" id="3.60.10.10">
    <property type="entry name" value="Endonuclease/exonuclease/phosphatase"/>
    <property type="match status" value="1"/>
</dbReference>
<evidence type="ECO:0000313" key="2">
    <source>
        <dbReference type="Proteomes" id="UP001515500"/>
    </source>
</evidence>
<proteinExistence type="predicted"/>
<keyword evidence="2" id="KW-1185">Reference proteome</keyword>